<dbReference type="Gramene" id="Pp3c3_29010V3.2">
    <property type="protein sequence ID" value="PAC:32942166.CDS.1"/>
    <property type="gene ID" value="Pp3c3_29010"/>
</dbReference>
<dbReference type="EMBL" id="ABEU02000003">
    <property type="protein sequence ID" value="PNR58105.1"/>
    <property type="molecule type" value="Genomic_DNA"/>
</dbReference>
<dbReference type="PaxDb" id="3218-PP1S55_13V6.1"/>
<name>A0A2K1KWD6_PHYPA</name>
<dbReference type="Gramene" id="Pp3c3_29010V3.1">
    <property type="protein sequence ID" value="PAC:32942165.CDS.1"/>
    <property type="gene ID" value="Pp3c3_29010"/>
</dbReference>
<dbReference type="EnsemblPlants" id="Pp3c3_29010V3.1">
    <property type="protein sequence ID" value="PAC:32942165.CDS.1"/>
    <property type="gene ID" value="Pp3c3_29010"/>
</dbReference>
<keyword evidence="3" id="KW-1185">Reference proteome</keyword>
<protein>
    <submittedName>
        <fullName evidence="1 2">Uncharacterized protein</fullName>
    </submittedName>
</protein>
<reference evidence="1 3" key="2">
    <citation type="journal article" date="2018" name="Plant J.">
        <title>The Physcomitrella patens chromosome-scale assembly reveals moss genome structure and evolution.</title>
        <authorList>
            <person name="Lang D."/>
            <person name="Ullrich K.K."/>
            <person name="Murat F."/>
            <person name="Fuchs J."/>
            <person name="Jenkins J."/>
            <person name="Haas F.B."/>
            <person name="Piednoel M."/>
            <person name="Gundlach H."/>
            <person name="Van Bel M."/>
            <person name="Meyberg R."/>
            <person name="Vives C."/>
            <person name="Morata J."/>
            <person name="Symeonidi A."/>
            <person name="Hiss M."/>
            <person name="Muchero W."/>
            <person name="Kamisugi Y."/>
            <person name="Saleh O."/>
            <person name="Blanc G."/>
            <person name="Decker E.L."/>
            <person name="van Gessel N."/>
            <person name="Grimwood J."/>
            <person name="Hayes R.D."/>
            <person name="Graham S.W."/>
            <person name="Gunter L.E."/>
            <person name="McDaniel S.F."/>
            <person name="Hoernstein S.N.W."/>
            <person name="Larsson A."/>
            <person name="Li F.W."/>
            <person name="Perroud P.F."/>
            <person name="Phillips J."/>
            <person name="Ranjan P."/>
            <person name="Rokshar D.S."/>
            <person name="Rothfels C.J."/>
            <person name="Schneider L."/>
            <person name="Shu S."/>
            <person name="Stevenson D.W."/>
            <person name="Thummler F."/>
            <person name="Tillich M."/>
            <person name="Villarreal Aguilar J.C."/>
            <person name="Widiez T."/>
            <person name="Wong G.K."/>
            <person name="Wymore A."/>
            <person name="Zhang Y."/>
            <person name="Zimmer A.D."/>
            <person name="Quatrano R.S."/>
            <person name="Mayer K.F.X."/>
            <person name="Goodstein D."/>
            <person name="Casacuberta J.M."/>
            <person name="Vandepoele K."/>
            <person name="Reski R."/>
            <person name="Cuming A.C."/>
            <person name="Tuskan G.A."/>
            <person name="Maumus F."/>
            <person name="Salse J."/>
            <person name="Schmutz J."/>
            <person name="Rensing S.A."/>
        </authorList>
    </citation>
    <scope>NUCLEOTIDE SEQUENCE [LARGE SCALE GENOMIC DNA]</scope>
    <source>
        <strain evidence="2 3">cv. Gransden 2004</strain>
    </source>
</reference>
<evidence type="ECO:0000313" key="1">
    <source>
        <dbReference type="EMBL" id="PNR58105.1"/>
    </source>
</evidence>
<dbReference type="InParanoid" id="A0A2K1KWD6"/>
<gene>
    <name evidence="1" type="ORF">PHYPA_005100</name>
</gene>
<evidence type="ECO:0000313" key="2">
    <source>
        <dbReference type="EnsemblPlants" id="PAC:32942165.CDS.1"/>
    </source>
</evidence>
<organism evidence="1">
    <name type="scientific">Physcomitrium patens</name>
    <name type="common">Spreading-leaved earth moss</name>
    <name type="synonym">Physcomitrella patens</name>
    <dbReference type="NCBI Taxonomy" id="3218"/>
    <lineage>
        <taxon>Eukaryota</taxon>
        <taxon>Viridiplantae</taxon>
        <taxon>Streptophyta</taxon>
        <taxon>Embryophyta</taxon>
        <taxon>Bryophyta</taxon>
        <taxon>Bryophytina</taxon>
        <taxon>Bryopsida</taxon>
        <taxon>Funariidae</taxon>
        <taxon>Funariales</taxon>
        <taxon>Funariaceae</taxon>
        <taxon>Physcomitrium</taxon>
    </lineage>
</organism>
<evidence type="ECO:0000313" key="3">
    <source>
        <dbReference type="Proteomes" id="UP000006727"/>
    </source>
</evidence>
<reference evidence="1 3" key="1">
    <citation type="journal article" date="2008" name="Science">
        <title>The Physcomitrella genome reveals evolutionary insights into the conquest of land by plants.</title>
        <authorList>
            <person name="Rensing S."/>
            <person name="Lang D."/>
            <person name="Zimmer A."/>
            <person name="Terry A."/>
            <person name="Salamov A."/>
            <person name="Shapiro H."/>
            <person name="Nishiyama T."/>
            <person name="Perroud P.-F."/>
            <person name="Lindquist E."/>
            <person name="Kamisugi Y."/>
            <person name="Tanahashi T."/>
            <person name="Sakakibara K."/>
            <person name="Fujita T."/>
            <person name="Oishi K."/>
            <person name="Shin-I T."/>
            <person name="Kuroki Y."/>
            <person name="Toyoda A."/>
            <person name="Suzuki Y."/>
            <person name="Hashimoto A."/>
            <person name="Yamaguchi K."/>
            <person name="Sugano A."/>
            <person name="Kohara Y."/>
            <person name="Fujiyama A."/>
            <person name="Anterola A."/>
            <person name="Aoki S."/>
            <person name="Ashton N."/>
            <person name="Barbazuk W.B."/>
            <person name="Barker E."/>
            <person name="Bennetzen J."/>
            <person name="Bezanilla M."/>
            <person name="Blankenship R."/>
            <person name="Cho S.H."/>
            <person name="Dutcher S."/>
            <person name="Estelle M."/>
            <person name="Fawcett J.A."/>
            <person name="Gundlach H."/>
            <person name="Hanada K."/>
            <person name="Heyl A."/>
            <person name="Hicks K.A."/>
            <person name="Hugh J."/>
            <person name="Lohr M."/>
            <person name="Mayer K."/>
            <person name="Melkozernov A."/>
            <person name="Murata T."/>
            <person name="Nelson D."/>
            <person name="Pils B."/>
            <person name="Prigge M."/>
            <person name="Reiss B."/>
            <person name="Renner T."/>
            <person name="Rombauts S."/>
            <person name="Rushton P."/>
            <person name="Sanderfoot A."/>
            <person name="Schween G."/>
            <person name="Shiu S.-H."/>
            <person name="Stueber K."/>
            <person name="Theodoulou F.L."/>
            <person name="Tu H."/>
            <person name="Van de Peer Y."/>
            <person name="Verrier P.J."/>
            <person name="Waters E."/>
            <person name="Wood A."/>
            <person name="Yang L."/>
            <person name="Cove D."/>
            <person name="Cuming A."/>
            <person name="Hasebe M."/>
            <person name="Lucas S."/>
            <person name="Mishler D.B."/>
            <person name="Reski R."/>
            <person name="Grigoriev I."/>
            <person name="Quatrano R.S."/>
            <person name="Boore J.L."/>
        </authorList>
    </citation>
    <scope>NUCLEOTIDE SEQUENCE [LARGE SCALE GENOMIC DNA]</scope>
    <source>
        <strain evidence="2 3">cv. Gransden 2004</strain>
    </source>
</reference>
<proteinExistence type="predicted"/>
<dbReference type="AlphaFoldDB" id="A0A2K1KWD6"/>
<accession>A0A2K1KWD6</accession>
<dbReference type="Proteomes" id="UP000006727">
    <property type="component" value="Chromosome 3"/>
</dbReference>
<sequence>MMPYNFYQPQKHTHIHTATMEVKRDLGSTGEAARLGSSNLRGAWPPIYQQQLKGRGRHNWVCPNQLPRISRSKSHAGHGDIHAYVTSPQILLTSEQIRRGGDFPE</sequence>
<reference evidence="2" key="3">
    <citation type="submission" date="2020-12" db="UniProtKB">
        <authorList>
            <consortium name="EnsemblPlants"/>
        </authorList>
    </citation>
    <scope>IDENTIFICATION</scope>
</reference>
<dbReference type="EnsemblPlants" id="Pp3c3_29010V3.2">
    <property type="protein sequence ID" value="PAC:32942166.CDS.1"/>
    <property type="gene ID" value="Pp3c3_29010"/>
</dbReference>